<sequence>MHIRMDWRSVTFDWNRARAFLVTAEEGSLSAAARALNVAQPTLGRQVSALEQELGVALFERAGRGLTPTPAGLELLEHARAMGAAATRLSLAASGQSEEIAGPICLTASDLYSAYLLPPFVAQLRKLYPGITVEILASNALSDLRRREADIAIRNTRPEDPALIARKIRDDTARFYATPGYIAGLPTPVTLESLSQADFIGFDHGPRYREQLNALGLALEEGNFPIVTADHVVHWQLIRQGAAIGVVPTALGEADPAVARVLPDLPPITFPIWLVAHRDLATSRRVRTVFDLLAEFLATPGGPDISQDSAPV</sequence>
<dbReference type="EMBL" id="FZOY01000002">
    <property type="protein sequence ID" value="SNS41702.1"/>
    <property type="molecule type" value="Genomic_DNA"/>
</dbReference>
<dbReference type="SUPFAM" id="SSF53850">
    <property type="entry name" value="Periplasmic binding protein-like II"/>
    <property type="match status" value="1"/>
</dbReference>
<feature type="domain" description="HTH lysR-type" evidence="5">
    <location>
        <begin position="12"/>
        <end position="69"/>
    </location>
</feature>
<dbReference type="Pfam" id="PF03466">
    <property type="entry name" value="LysR_substrate"/>
    <property type="match status" value="1"/>
</dbReference>
<organism evidence="6 7">
    <name type="scientific">Tropicimonas sediminicola</name>
    <dbReference type="NCBI Taxonomy" id="1031541"/>
    <lineage>
        <taxon>Bacteria</taxon>
        <taxon>Pseudomonadati</taxon>
        <taxon>Pseudomonadota</taxon>
        <taxon>Alphaproteobacteria</taxon>
        <taxon>Rhodobacterales</taxon>
        <taxon>Roseobacteraceae</taxon>
        <taxon>Tropicimonas</taxon>
    </lineage>
</organism>
<dbReference type="InterPro" id="IPR005119">
    <property type="entry name" value="LysR_subst-bd"/>
</dbReference>
<evidence type="ECO:0000256" key="3">
    <source>
        <dbReference type="ARBA" id="ARBA00023125"/>
    </source>
</evidence>
<dbReference type="InterPro" id="IPR036390">
    <property type="entry name" value="WH_DNA-bd_sf"/>
</dbReference>
<evidence type="ECO:0000259" key="5">
    <source>
        <dbReference type="PROSITE" id="PS50931"/>
    </source>
</evidence>
<keyword evidence="3" id="KW-0238">DNA-binding</keyword>
<dbReference type="Gene3D" id="1.10.10.10">
    <property type="entry name" value="Winged helix-like DNA-binding domain superfamily/Winged helix DNA-binding domain"/>
    <property type="match status" value="1"/>
</dbReference>
<accession>A0A239ECT7</accession>
<name>A0A239ECT7_9RHOB</name>
<dbReference type="FunFam" id="1.10.10.10:FF:000001">
    <property type="entry name" value="LysR family transcriptional regulator"/>
    <property type="match status" value="1"/>
</dbReference>
<evidence type="ECO:0000256" key="2">
    <source>
        <dbReference type="ARBA" id="ARBA00023015"/>
    </source>
</evidence>
<dbReference type="Pfam" id="PF00126">
    <property type="entry name" value="HTH_1"/>
    <property type="match status" value="1"/>
</dbReference>
<dbReference type="Proteomes" id="UP000198426">
    <property type="component" value="Unassembled WGS sequence"/>
</dbReference>
<evidence type="ECO:0000256" key="1">
    <source>
        <dbReference type="ARBA" id="ARBA00009437"/>
    </source>
</evidence>
<protein>
    <submittedName>
        <fullName evidence="6">Transcriptional regulator, LysR family</fullName>
    </submittedName>
</protein>
<keyword evidence="4" id="KW-0804">Transcription</keyword>
<keyword evidence="7" id="KW-1185">Reference proteome</keyword>
<evidence type="ECO:0000256" key="4">
    <source>
        <dbReference type="ARBA" id="ARBA00023163"/>
    </source>
</evidence>
<dbReference type="GO" id="GO:0003700">
    <property type="term" value="F:DNA-binding transcription factor activity"/>
    <property type="evidence" value="ECO:0007669"/>
    <property type="project" value="InterPro"/>
</dbReference>
<evidence type="ECO:0000313" key="6">
    <source>
        <dbReference type="EMBL" id="SNS41702.1"/>
    </source>
</evidence>
<dbReference type="InterPro" id="IPR000847">
    <property type="entry name" value="LysR_HTH_N"/>
</dbReference>
<dbReference type="PANTHER" id="PTHR30126:SF39">
    <property type="entry name" value="HTH-TYPE TRANSCRIPTIONAL REGULATOR CYSL"/>
    <property type="match status" value="1"/>
</dbReference>
<gene>
    <name evidence="6" type="ORF">SAMN05421757_10256</name>
</gene>
<dbReference type="PRINTS" id="PR00039">
    <property type="entry name" value="HTHLYSR"/>
</dbReference>
<keyword evidence="2" id="KW-0805">Transcription regulation</keyword>
<comment type="similarity">
    <text evidence="1">Belongs to the LysR transcriptional regulatory family.</text>
</comment>
<reference evidence="6 7" key="1">
    <citation type="submission" date="2017-06" db="EMBL/GenBank/DDBJ databases">
        <authorList>
            <person name="Kim H.J."/>
            <person name="Triplett B.A."/>
        </authorList>
    </citation>
    <scope>NUCLEOTIDE SEQUENCE [LARGE SCALE GENOMIC DNA]</scope>
    <source>
        <strain evidence="6 7">DSM 29339</strain>
    </source>
</reference>
<proteinExistence type="inferred from homology"/>
<dbReference type="AlphaFoldDB" id="A0A239ECT7"/>
<dbReference type="GO" id="GO:0000976">
    <property type="term" value="F:transcription cis-regulatory region binding"/>
    <property type="evidence" value="ECO:0007669"/>
    <property type="project" value="TreeGrafter"/>
</dbReference>
<dbReference type="Gene3D" id="3.40.190.290">
    <property type="match status" value="1"/>
</dbReference>
<dbReference type="PROSITE" id="PS50931">
    <property type="entry name" value="HTH_LYSR"/>
    <property type="match status" value="1"/>
</dbReference>
<dbReference type="InterPro" id="IPR036388">
    <property type="entry name" value="WH-like_DNA-bd_sf"/>
</dbReference>
<dbReference type="PANTHER" id="PTHR30126">
    <property type="entry name" value="HTH-TYPE TRANSCRIPTIONAL REGULATOR"/>
    <property type="match status" value="1"/>
</dbReference>
<evidence type="ECO:0000313" key="7">
    <source>
        <dbReference type="Proteomes" id="UP000198426"/>
    </source>
</evidence>
<dbReference type="SUPFAM" id="SSF46785">
    <property type="entry name" value="Winged helix' DNA-binding domain"/>
    <property type="match status" value="1"/>
</dbReference>